<dbReference type="EMBL" id="NSJV01000486">
    <property type="protein sequence ID" value="PAU46147.1"/>
    <property type="molecule type" value="Genomic_DNA"/>
</dbReference>
<dbReference type="RefSeq" id="WP_095583309.1">
    <property type="nucleotide sequence ID" value="NZ_JAJQQS010000026.1"/>
</dbReference>
<dbReference type="SUPFAM" id="SSF103473">
    <property type="entry name" value="MFS general substrate transporter"/>
    <property type="match status" value="1"/>
</dbReference>
<evidence type="ECO:0008006" key="4">
    <source>
        <dbReference type="Google" id="ProtNLM"/>
    </source>
</evidence>
<dbReference type="Proteomes" id="UP000218944">
    <property type="component" value="Unassembled WGS sequence"/>
</dbReference>
<sequence length="417" mass="41392">MSGTAGRSTRRMTGSYRALFRHPGAVRLALGGLIGRLPVGMLGLAFILVLRDSAGSYAAGGLAAGSYLLTAAVCVPLWSRAADRVGPRPVLMTTGLGQACVLVTFSLLAGHGAGTAVLVTLAAATGVLLPPLGAVMRALWSTALADEPDAKRAAFAYESLVMDLAFVIGPTVVAGIAALTGAAGSLLCAAAATAVGCLTVAAAARVSVVPVRRRPGDTPRLGPLRDPAQLSLLLIGFLLMGSVNLTEMSLVASADAAGHRHASGPLIAALACGSLIGGFGYGGRRWRAGPARRLALLLAALAAGWAAPAAVGNLWALGAVLALAGLALTPAITAQYETLDGIAVPGSLTESFGWLNAAGAAGMSAGAAVAGLLAGTPAHGFLLAAASCALACALACGCRGVWRGRTKPAEGVPLMRT</sequence>
<dbReference type="InterPro" id="IPR011701">
    <property type="entry name" value="MFS"/>
</dbReference>
<comment type="caution">
    <text evidence="2">The sequence shown here is derived from an EMBL/GenBank/DDBJ whole genome shotgun (WGS) entry which is preliminary data.</text>
</comment>
<accession>A0A2A2D3W1</accession>
<feature type="transmembrane region" description="Helical" evidence="1">
    <location>
        <begin position="189"/>
        <end position="209"/>
    </location>
</feature>
<evidence type="ECO:0000256" key="1">
    <source>
        <dbReference type="SAM" id="Phobius"/>
    </source>
</evidence>
<feature type="transmembrane region" description="Helical" evidence="1">
    <location>
        <begin position="354"/>
        <end position="375"/>
    </location>
</feature>
<feature type="transmembrane region" description="Helical" evidence="1">
    <location>
        <begin position="116"/>
        <end position="140"/>
    </location>
</feature>
<keyword evidence="1" id="KW-0472">Membrane</keyword>
<keyword evidence="1" id="KW-1133">Transmembrane helix</keyword>
<keyword evidence="1" id="KW-0812">Transmembrane</keyword>
<feature type="transmembrane region" description="Helical" evidence="1">
    <location>
        <begin position="230"/>
        <end position="252"/>
    </location>
</feature>
<proteinExistence type="predicted"/>
<feature type="transmembrane region" description="Helical" evidence="1">
    <location>
        <begin position="160"/>
        <end position="183"/>
    </location>
</feature>
<name>A0A2A2D3W1_9ACTN</name>
<dbReference type="PANTHER" id="PTHR23542">
    <property type="match status" value="1"/>
</dbReference>
<feature type="transmembrane region" description="Helical" evidence="1">
    <location>
        <begin position="294"/>
        <end position="311"/>
    </location>
</feature>
<feature type="transmembrane region" description="Helical" evidence="1">
    <location>
        <begin position="56"/>
        <end position="78"/>
    </location>
</feature>
<feature type="transmembrane region" description="Helical" evidence="1">
    <location>
        <begin position="381"/>
        <end position="402"/>
    </location>
</feature>
<feature type="transmembrane region" description="Helical" evidence="1">
    <location>
        <begin position="90"/>
        <end position="110"/>
    </location>
</feature>
<gene>
    <name evidence="2" type="ORF">CK936_25460</name>
</gene>
<organism evidence="2 3">
    <name type="scientific">Streptomyces albireticuli</name>
    <dbReference type="NCBI Taxonomy" id="1940"/>
    <lineage>
        <taxon>Bacteria</taxon>
        <taxon>Bacillati</taxon>
        <taxon>Actinomycetota</taxon>
        <taxon>Actinomycetes</taxon>
        <taxon>Kitasatosporales</taxon>
        <taxon>Streptomycetaceae</taxon>
        <taxon>Streptomyces</taxon>
    </lineage>
</organism>
<feature type="transmembrane region" description="Helical" evidence="1">
    <location>
        <begin position="264"/>
        <end position="282"/>
    </location>
</feature>
<dbReference type="AlphaFoldDB" id="A0A2A2D3W1"/>
<dbReference type="InterPro" id="IPR036259">
    <property type="entry name" value="MFS_trans_sf"/>
</dbReference>
<dbReference type="GO" id="GO:0022857">
    <property type="term" value="F:transmembrane transporter activity"/>
    <property type="evidence" value="ECO:0007669"/>
    <property type="project" value="InterPro"/>
</dbReference>
<keyword evidence="3" id="KW-1185">Reference proteome</keyword>
<protein>
    <recommendedName>
        <fullName evidence="4">MFS transporter</fullName>
    </recommendedName>
</protein>
<evidence type="ECO:0000313" key="3">
    <source>
        <dbReference type="Proteomes" id="UP000218944"/>
    </source>
</evidence>
<feature type="transmembrane region" description="Helical" evidence="1">
    <location>
        <begin position="25"/>
        <end position="50"/>
    </location>
</feature>
<dbReference type="PANTHER" id="PTHR23542:SF1">
    <property type="entry name" value="MAJOR FACILITATOR SUPERFAMILY (MFS) PROFILE DOMAIN-CONTAINING PROTEIN"/>
    <property type="match status" value="1"/>
</dbReference>
<reference evidence="2 3" key="1">
    <citation type="submission" date="2017-08" db="EMBL/GenBank/DDBJ databases">
        <title>Genome sequence of Streptomyces albireticuli NRRL B-1670.</title>
        <authorList>
            <person name="Graham D.E."/>
            <person name="Mahan K.M."/>
            <person name="Klingeman D.M."/>
            <person name="Hettich R.L."/>
            <person name="Parry R.J."/>
            <person name="Spain J.C."/>
        </authorList>
    </citation>
    <scope>NUCLEOTIDE SEQUENCE [LARGE SCALE GENOMIC DNA]</scope>
    <source>
        <strain evidence="2 3">NRRL B-1670</strain>
    </source>
</reference>
<dbReference type="Pfam" id="PF07690">
    <property type="entry name" value="MFS_1"/>
    <property type="match status" value="1"/>
</dbReference>
<dbReference type="Gene3D" id="1.20.1250.20">
    <property type="entry name" value="MFS general substrate transporter like domains"/>
    <property type="match status" value="1"/>
</dbReference>
<evidence type="ECO:0000313" key="2">
    <source>
        <dbReference type="EMBL" id="PAU46147.1"/>
    </source>
</evidence>